<organism evidence="5 6">
    <name type="scientific">Alligator sinensis</name>
    <name type="common">Chinese alligator</name>
    <dbReference type="NCBI Taxonomy" id="38654"/>
    <lineage>
        <taxon>Eukaryota</taxon>
        <taxon>Metazoa</taxon>
        <taxon>Chordata</taxon>
        <taxon>Craniata</taxon>
        <taxon>Vertebrata</taxon>
        <taxon>Euteleostomi</taxon>
        <taxon>Archelosauria</taxon>
        <taxon>Archosauria</taxon>
        <taxon>Crocodylia</taxon>
        <taxon>Alligatoridae</taxon>
        <taxon>Alligatorinae</taxon>
        <taxon>Alligator</taxon>
    </lineage>
</organism>
<dbReference type="InterPro" id="IPR029052">
    <property type="entry name" value="Metallo-depent_PP-like"/>
</dbReference>
<dbReference type="PANTHER" id="PTHR45867:SF3">
    <property type="entry name" value="ACID PHOSPHATASE TYPE 7"/>
    <property type="match status" value="1"/>
</dbReference>
<dbReference type="InterPro" id="IPR015914">
    <property type="entry name" value="PAPs_N"/>
</dbReference>
<dbReference type="SUPFAM" id="SSF49363">
    <property type="entry name" value="Purple acid phosphatase, N-terminal domain"/>
    <property type="match status" value="1"/>
</dbReference>
<dbReference type="Gene3D" id="3.60.21.10">
    <property type="match status" value="1"/>
</dbReference>
<dbReference type="Pfam" id="PF16656">
    <property type="entry name" value="Pur_ac_phosph_N"/>
    <property type="match status" value="1"/>
</dbReference>
<keyword evidence="5" id="KW-1185">Reference proteome</keyword>
<gene>
    <name evidence="6" type="primary">ACP7</name>
</gene>
<evidence type="ECO:0000259" key="3">
    <source>
        <dbReference type="Pfam" id="PF00149"/>
    </source>
</evidence>
<reference evidence="6" key="1">
    <citation type="submission" date="2025-08" db="UniProtKB">
        <authorList>
            <consortium name="RefSeq"/>
        </authorList>
    </citation>
    <scope>IDENTIFICATION</scope>
</reference>
<dbReference type="CTD" id="390928"/>
<dbReference type="AlphaFoldDB" id="A0A3Q0FUL7"/>
<dbReference type="Pfam" id="PF00149">
    <property type="entry name" value="Metallophos"/>
    <property type="match status" value="1"/>
</dbReference>
<evidence type="ECO:0000313" key="5">
    <source>
        <dbReference type="Proteomes" id="UP000189705"/>
    </source>
</evidence>
<dbReference type="STRING" id="38654.A0A3Q0FUL7"/>
<name>A0A3Q0FUL7_ALLSI</name>
<dbReference type="PANTHER" id="PTHR45867">
    <property type="entry name" value="PURPLE ACID PHOSPHATASE"/>
    <property type="match status" value="1"/>
</dbReference>
<evidence type="ECO:0000256" key="1">
    <source>
        <dbReference type="ARBA" id="ARBA00022729"/>
    </source>
</evidence>
<evidence type="ECO:0000313" key="6">
    <source>
        <dbReference type="RefSeq" id="XP_025051316.1"/>
    </source>
</evidence>
<accession>A0A3Q0FUL7</accession>
<protein>
    <recommendedName>
        <fullName evidence="2">Purple acid phosphatase</fullName>
        <ecNumber evidence="2">3.1.3.2</ecNumber>
    </recommendedName>
</protein>
<dbReference type="InParanoid" id="A0A3Q0FUL7"/>
<feature type="domain" description="Calcineurin-like phosphoesterase" evidence="3">
    <location>
        <begin position="43"/>
        <end position="115"/>
    </location>
</feature>
<dbReference type="InterPro" id="IPR008963">
    <property type="entry name" value="Purple_acid_Pase-like_N"/>
</dbReference>
<dbReference type="RefSeq" id="XP_025051316.1">
    <property type="nucleotide sequence ID" value="XM_025195531.1"/>
</dbReference>
<evidence type="ECO:0000259" key="4">
    <source>
        <dbReference type="Pfam" id="PF16656"/>
    </source>
</evidence>
<dbReference type="Gene3D" id="2.60.40.380">
    <property type="entry name" value="Purple acid phosphatase-like, N-terminal"/>
    <property type="match status" value="1"/>
</dbReference>
<dbReference type="SUPFAM" id="SSF56300">
    <property type="entry name" value="Metallo-dependent phosphatases"/>
    <property type="match status" value="1"/>
</dbReference>
<dbReference type="Proteomes" id="UP000189705">
    <property type="component" value="Unplaced"/>
</dbReference>
<dbReference type="GeneID" id="102383770"/>
<proteinExistence type="inferred from homology"/>
<comment type="similarity">
    <text evidence="2">Belongs to the metallophosphoesterase superfamily. Purple acid phosphatase family.</text>
</comment>
<dbReference type="InterPro" id="IPR004843">
    <property type="entry name" value="Calcineurin-like_PHP"/>
</dbReference>
<keyword evidence="2" id="KW-0378">Hydrolase</keyword>
<comment type="catalytic activity">
    <reaction evidence="2">
        <text>a phosphate monoester + H2O = an alcohol + phosphate</text>
        <dbReference type="Rhea" id="RHEA:15017"/>
        <dbReference type="ChEBI" id="CHEBI:15377"/>
        <dbReference type="ChEBI" id="CHEBI:30879"/>
        <dbReference type="ChEBI" id="CHEBI:43474"/>
        <dbReference type="ChEBI" id="CHEBI:67140"/>
        <dbReference type="EC" id="3.1.3.2"/>
    </reaction>
</comment>
<dbReference type="KEGG" id="asn:102383770"/>
<feature type="domain" description="Purple acid phosphatase N-terminal" evidence="4">
    <location>
        <begin position="1"/>
        <end position="32"/>
    </location>
</feature>
<dbReference type="EC" id="3.1.3.2" evidence="2"/>
<keyword evidence="1" id="KW-0732">Signal</keyword>
<dbReference type="GO" id="GO:0046872">
    <property type="term" value="F:metal ion binding"/>
    <property type="evidence" value="ECO:0007669"/>
    <property type="project" value="InterPro"/>
</dbReference>
<evidence type="ECO:0000256" key="2">
    <source>
        <dbReference type="RuleBase" id="RU361203"/>
    </source>
</evidence>
<dbReference type="GO" id="GO:0003993">
    <property type="term" value="F:acid phosphatase activity"/>
    <property type="evidence" value="ECO:0007669"/>
    <property type="project" value="UniProtKB-EC"/>
</dbReference>
<sequence>MHRVTLRGLVPGQHYVYRCGSQEGWSRHFQFRALRNGTAWSPRVAVYGDMGLVNPRALPRLQREASAGLYDAVLHVGDFAYDMDWNDARVGDAFMRPGEPLAATVPYMTCPGNHEQK</sequence>